<evidence type="ECO:0000313" key="2">
    <source>
        <dbReference type="Proteomes" id="UP000198916"/>
    </source>
</evidence>
<evidence type="ECO:0000313" key="1">
    <source>
        <dbReference type="EMBL" id="SEK53381.1"/>
    </source>
</evidence>
<gene>
    <name evidence="1" type="ORF">SAMN05421740_1028</name>
</gene>
<accession>A0A1H7HSX1</accession>
<proteinExistence type="predicted"/>
<dbReference type="AlphaFoldDB" id="A0A1H7HSX1"/>
<name>A0A1H7HSX1_9SPHI</name>
<reference evidence="2" key="1">
    <citation type="submission" date="2016-10" db="EMBL/GenBank/DDBJ databases">
        <authorList>
            <person name="Varghese N."/>
            <person name="Submissions S."/>
        </authorList>
    </citation>
    <scope>NUCLEOTIDE SEQUENCE [LARGE SCALE GENOMIC DNA]</scope>
    <source>
        <strain evidence="2">Jip14</strain>
    </source>
</reference>
<dbReference type="STRING" id="332977.SAMN05421740_1028"/>
<protein>
    <submittedName>
        <fullName evidence="1">Uncharacterized protein</fullName>
    </submittedName>
</protein>
<organism evidence="1 2">
    <name type="scientific">Parapedobacter koreensis</name>
    <dbReference type="NCBI Taxonomy" id="332977"/>
    <lineage>
        <taxon>Bacteria</taxon>
        <taxon>Pseudomonadati</taxon>
        <taxon>Bacteroidota</taxon>
        <taxon>Sphingobacteriia</taxon>
        <taxon>Sphingobacteriales</taxon>
        <taxon>Sphingobacteriaceae</taxon>
        <taxon>Parapedobacter</taxon>
    </lineage>
</organism>
<dbReference type="Proteomes" id="UP000198916">
    <property type="component" value="Unassembled WGS sequence"/>
</dbReference>
<sequence>MMGKRGNGWAKGEFFHKTKIMKTEVDKVNNKAVQRPEAGKLTVYDRIREGLAVASQLIIASPLGLPAKVVAVAKYVALALGVLEAVGRRGKEENGDAE</sequence>
<keyword evidence="2" id="KW-1185">Reference proteome</keyword>
<dbReference type="EMBL" id="FNZR01000002">
    <property type="protein sequence ID" value="SEK53381.1"/>
    <property type="molecule type" value="Genomic_DNA"/>
</dbReference>